<protein>
    <submittedName>
        <fullName evidence="1">Uncharacterized protein</fullName>
    </submittedName>
</protein>
<evidence type="ECO:0000313" key="1">
    <source>
        <dbReference type="EMBL" id="MPM33221.1"/>
    </source>
</evidence>
<name>A0A644YZG6_9ZZZZ</name>
<dbReference type="EMBL" id="VSSQ01006592">
    <property type="protein sequence ID" value="MPM33221.1"/>
    <property type="molecule type" value="Genomic_DNA"/>
</dbReference>
<organism evidence="1">
    <name type="scientific">bioreactor metagenome</name>
    <dbReference type="NCBI Taxonomy" id="1076179"/>
    <lineage>
        <taxon>unclassified sequences</taxon>
        <taxon>metagenomes</taxon>
        <taxon>ecological metagenomes</taxon>
    </lineage>
</organism>
<comment type="caution">
    <text evidence="1">The sequence shown here is derived from an EMBL/GenBank/DDBJ whole genome shotgun (WGS) entry which is preliminary data.</text>
</comment>
<accession>A0A644YZG6</accession>
<reference evidence="1" key="1">
    <citation type="submission" date="2019-08" db="EMBL/GenBank/DDBJ databases">
        <authorList>
            <person name="Kucharzyk K."/>
            <person name="Murdoch R.W."/>
            <person name="Higgins S."/>
            <person name="Loffler F."/>
        </authorList>
    </citation>
    <scope>NUCLEOTIDE SEQUENCE</scope>
</reference>
<gene>
    <name evidence="1" type="ORF">SDC9_79790</name>
</gene>
<sequence>MFSLLLVNFSTVNAKNDPASSLPQPFASHLSGDAEFEVVIVAPAKLMAGTTLDTSLLVPAGFPLGEKQFEGDGLTLSGLDYGKVSLCFPLNAVNQGWGGQVGYWNGSTWQLLETSISTPKESSISWGCATAYQNGQYAFIKWVVNSSLLPKAPAKPTCDFSINMVGFFVEDPITIDDKYIKATALDVLIESSEDLEGKTVSVKLVKSSPASSFLYDDKMKNVLITSGELQPLFTTDFLMVPISGDHTITYKYTENFSITYELDFGDCVILYNQPLLD</sequence>
<dbReference type="AlphaFoldDB" id="A0A644YZG6"/>
<proteinExistence type="predicted"/>